<keyword evidence="5" id="KW-1185">Reference proteome</keyword>
<dbReference type="GO" id="GO:0008270">
    <property type="term" value="F:zinc ion binding"/>
    <property type="evidence" value="ECO:0007669"/>
    <property type="project" value="UniProtKB-KW"/>
</dbReference>
<keyword evidence="1" id="KW-0479">Metal-binding</keyword>
<gene>
    <name evidence="4" type="ORF">ACH5RR_027704</name>
</gene>
<keyword evidence="1" id="KW-0863">Zinc-finger</keyword>
<keyword evidence="1" id="KW-0862">Zinc</keyword>
<dbReference type="EMBL" id="JBJUIK010000012">
    <property type="protein sequence ID" value="KAL3508303.1"/>
    <property type="molecule type" value="Genomic_DNA"/>
</dbReference>
<dbReference type="InterPro" id="IPR013087">
    <property type="entry name" value="Znf_C2H2_type"/>
</dbReference>
<dbReference type="SUPFAM" id="SSF57667">
    <property type="entry name" value="beta-beta-alpha zinc fingers"/>
    <property type="match status" value="2"/>
</dbReference>
<evidence type="ECO:0000313" key="5">
    <source>
        <dbReference type="Proteomes" id="UP001630127"/>
    </source>
</evidence>
<comment type="caution">
    <text evidence="4">The sequence shown here is derived from an EMBL/GenBank/DDBJ whole genome shotgun (WGS) entry which is preliminary data.</text>
</comment>
<sequence length="567" mass="63393">MVDDREDQTSESIEEKSTILGDDDKLWIKLKINPSDDDEHEVEDFVKEDQKLQPQSNNLPRICHVCGKGFRSGKALGGHMRIHFQTNKNFIFSGQSPSIIKSKKWKRELVEKKKDPINYKSSNDDTAPTCSICGKNFPSMKSLFGHMRCHPEREWRGIQPPAPSSAAAVVKASPLSSVSDAEPPQPQRGHDDDDDLDQMDSAVVADGVETVDLTKCLGGWSVTAKRGRKAMGDNSEEDEGMFDAVFQLLSLAKGDSCEADNKVDEFEATNSMPLPQRVPGSKKGRKKELLAGYIKDHPVKELRSIEEKKIDGFQMKDNAKTAQDTDFFAGKIECQYGTENNSPKEYYGDEDCSDDEESEDSEKTRDDQLLMNDKNFENTNNGNVVMTVNNKKKKKMRKRILKIRDLESVHDHHASSSDHKVNLTMIKSPAHQKYRCNICGKCFSTHQALGGHMSSHNKFRVAIQNSIDESAAYEDENLDQFSPTLVEENNEGEASSHQIEICNMNFSTGQMQGPSSQLNSAGEVSHTGRGIIGIDLNELPQMEEDADHAAAYGYASSSFNSVEYWFL</sequence>
<evidence type="ECO:0000256" key="1">
    <source>
        <dbReference type="PROSITE-ProRule" id="PRU00042"/>
    </source>
</evidence>
<reference evidence="4 5" key="1">
    <citation type="submission" date="2024-11" db="EMBL/GenBank/DDBJ databases">
        <title>A near-complete genome assembly of Cinchona calisaya.</title>
        <authorList>
            <person name="Lian D.C."/>
            <person name="Zhao X.W."/>
            <person name="Wei L."/>
        </authorList>
    </citation>
    <scope>NUCLEOTIDE SEQUENCE [LARGE SCALE GENOMIC DNA]</scope>
    <source>
        <tissue evidence="4">Nenye</tissue>
    </source>
</reference>
<feature type="compositionally biased region" description="Low complexity" evidence="2">
    <location>
        <begin position="164"/>
        <end position="179"/>
    </location>
</feature>
<evidence type="ECO:0000259" key="3">
    <source>
        <dbReference type="PROSITE" id="PS50157"/>
    </source>
</evidence>
<evidence type="ECO:0000256" key="2">
    <source>
        <dbReference type="SAM" id="MobiDB-lite"/>
    </source>
</evidence>
<dbReference type="Gene3D" id="3.30.160.60">
    <property type="entry name" value="Classic Zinc Finger"/>
    <property type="match status" value="2"/>
</dbReference>
<dbReference type="PANTHER" id="PTHR47591">
    <property type="entry name" value="ZINC FINGER PROTEIN ZAT2-RELATED"/>
    <property type="match status" value="1"/>
</dbReference>
<dbReference type="PANTHER" id="PTHR47591:SF1">
    <property type="entry name" value="ZINC FINGER PROTEIN ZAT2-RELATED"/>
    <property type="match status" value="1"/>
</dbReference>
<proteinExistence type="predicted"/>
<dbReference type="InterPro" id="IPR036236">
    <property type="entry name" value="Znf_C2H2_sf"/>
</dbReference>
<evidence type="ECO:0000313" key="4">
    <source>
        <dbReference type="EMBL" id="KAL3508303.1"/>
    </source>
</evidence>
<dbReference type="PROSITE" id="PS00028">
    <property type="entry name" value="ZINC_FINGER_C2H2_1"/>
    <property type="match status" value="3"/>
</dbReference>
<feature type="region of interest" description="Disordered" evidence="2">
    <location>
        <begin position="339"/>
        <end position="365"/>
    </location>
</feature>
<feature type="domain" description="C2H2-type" evidence="3">
    <location>
        <begin position="128"/>
        <end position="155"/>
    </location>
</feature>
<feature type="domain" description="C2H2-type" evidence="3">
    <location>
        <begin position="434"/>
        <end position="461"/>
    </location>
</feature>
<dbReference type="PROSITE" id="PS50157">
    <property type="entry name" value="ZINC_FINGER_C2H2_2"/>
    <property type="match status" value="3"/>
</dbReference>
<organism evidence="4 5">
    <name type="scientific">Cinchona calisaya</name>
    <dbReference type="NCBI Taxonomy" id="153742"/>
    <lineage>
        <taxon>Eukaryota</taxon>
        <taxon>Viridiplantae</taxon>
        <taxon>Streptophyta</taxon>
        <taxon>Embryophyta</taxon>
        <taxon>Tracheophyta</taxon>
        <taxon>Spermatophyta</taxon>
        <taxon>Magnoliopsida</taxon>
        <taxon>eudicotyledons</taxon>
        <taxon>Gunneridae</taxon>
        <taxon>Pentapetalae</taxon>
        <taxon>asterids</taxon>
        <taxon>lamiids</taxon>
        <taxon>Gentianales</taxon>
        <taxon>Rubiaceae</taxon>
        <taxon>Cinchonoideae</taxon>
        <taxon>Cinchoneae</taxon>
        <taxon>Cinchona</taxon>
    </lineage>
</organism>
<dbReference type="Proteomes" id="UP001630127">
    <property type="component" value="Unassembled WGS sequence"/>
</dbReference>
<feature type="domain" description="C2H2-type" evidence="3">
    <location>
        <begin position="61"/>
        <end position="88"/>
    </location>
</feature>
<feature type="region of interest" description="Disordered" evidence="2">
    <location>
        <begin position="155"/>
        <end position="197"/>
    </location>
</feature>
<name>A0ABD2YLP8_9GENT</name>
<dbReference type="AlphaFoldDB" id="A0ABD2YLP8"/>
<dbReference type="Pfam" id="PF13912">
    <property type="entry name" value="zf-C2H2_6"/>
    <property type="match status" value="3"/>
</dbReference>
<dbReference type="SMART" id="SM00355">
    <property type="entry name" value="ZnF_C2H2"/>
    <property type="match status" value="3"/>
</dbReference>
<protein>
    <recommendedName>
        <fullName evidence="3">C2H2-type domain-containing protein</fullName>
    </recommendedName>
</protein>
<feature type="compositionally biased region" description="Acidic residues" evidence="2">
    <location>
        <begin position="348"/>
        <end position="360"/>
    </location>
</feature>
<accession>A0ABD2YLP8</accession>